<evidence type="ECO:0000313" key="3">
    <source>
        <dbReference type="Proteomes" id="UP001634007"/>
    </source>
</evidence>
<evidence type="ECO:0000256" key="1">
    <source>
        <dbReference type="SAM" id="Phobius"/>
    </source>
</evidence>
<reference evidence="2 3" key="1">
    <citation type="submission" date="2024-11" db="EMBL/GenBank/DDBJ databases">
        <title>Chromosome-level genome assembly of Eucalyptus globulus Labill. provides insights into its genome evolution.</title>
        <authorList>
            <person name="Li X."/>
        </authorList>
    </citation>
    <scope>NUCLEOTIDE SEQUENCE [LARGE SCALE GENOMIC DNA]</scope>
    <source>
        <strain evidence="2">CL2024</strain>
        <tissue evidence="2">Fresh tender leaves</tissue>
    </source>
</reference>
<dbReference type="EMBL" id="JBJKBG010000010">
    <property type="protein sequence ID" value="KAL3719614.1"/>
    <property type="molecule type" value="Genomic_DNA"/>
</dbReference>
<protein>
    <submittedName>
        <fullName evidence="2">Uncharacterized protein</fullName>
    </submittedName>
</protein>
<dbReference type="AlphaFoldDB" id="A0ABD3J0E7"/>
<organism evidence="2 3">
    <name type="scientific">Eucalyptus globulus</name>
    <name type="common">Tasmanian blue gum</name>
    <dbReference type="NCBI Taxonomy" id="34317"/>
    <lineage>
        <taxon>Eukaryota</taxon>
        <taxon>Viridiplantae</taxon>
        <taxon>Streptophyta</taxon>
        <taxon>Embryophyta</taxon>
        <taxon>Tracheophyta</taxon>
        <taxon>Spermatophyta</taxon>
        <taxon>Magnoliopsida</taxon>
        <taxon>eudicotyledons</taxon>
        <taxon>Gunneridae</taxon>
        <taxon>Pentapetalae</taxon>
        <taxon>rosids</taxon>
        <taxon>malvids</taxon>
        <taxon>Myrtales</taxon>
        <taxon>Myrtaceae</taxon>
        <taxon>Myrtoideae</taxon>
        <taxon>Eucalypteae</taxon>
        <taxon>Eucalyptus</taxon>
    </lineage>
</organism>
<gene>
    <name evidence="2" type="ORF">ACJRO7_004569</name>
</gene>
<proteinExistence type="predicted"/>
<feature type="transmembrane region" description="Helical" evidence="1">
    <location>
        <begin position="62"/>
        <end position="84"/>
    </location>
</feature>
<accession>A0ABD3J0E7</accession>
<keyword evidence="1" id="KW-0812">Transmembrane</keyword>
<keyword evidence="1" id="KW-1133">Transmembrane helix</keyword>
<sequence length="101" mass="11413">MLTEETLFPMRQEELETEARNLRASIGGLSRWFQQVASQHVVGLAFALWIAPPSKLHCSNAWTAVALVLMAAGFYLVGFVMLMLRLMQRYAELEATEGQLR</sequence>
<name>A0ABD3J0E7_EUCGL</name>
<evidence type="ECO:0000313" key="2">
    <source>
        <dbReference type="EMBL" id="KAL3719614.1"/>
    </source>
</evidence>
<keyword evidence="3" id="KW-1185">Reference proteome</keyword>
<comment type="caution">
    <text evidence="2">The sequence shown here is derived from an EMBL/GenBank/DDBJ whole genome shotgun (WGS) entry which is preliminary data.</text>
</comment>
<dbReference type="Proteomes" id="UP001634007">
    <property type="component" value="Unassembled WGS sequence"/>
</dbReference>
<keyword evidence="1" id="KW-0472">Membrane</keyword>